<sequence>MNPIIRAEIITIGDEILFGQITDTNTQWIGAELTGIGIRPVRKTSVGDLQQDIIAALSEASQRVDVIIVTGGLGPTKDDITKHTFCKYFNTELKINEDALALVTDFFAKRGREMTELNKQQAALPENCTYIPNLWGTAPGMWFEKDDVIYVSLPGVPYEMKSLMTHAILPKLKERFIFNIITHKIIRTIGIGESFLAEKIADWEDALPSHIKLAYLPHFGQVKLRLTATGDNQDTLDAELKEQVDQLVPMIQEFIFGYDTDELESIIGKLLLQNDATVSTAESCTGGFVANQITNVPGSSGYYEGSIISYSNAIKMHILGVSRETLEDFGAVSEQTAREMAEGARRKLNTTYAISTTGIAGPDGGTPEKPVGTVWIACATPKETVTQLLTLRNDRKVNIELTSSYVLNLLRKTILKTEAEKINDL</sequence>
<dbReference type="HAMAP" id="MF_00226_B">
    <property type="entry name" value="CinA_B"/>
    <property type="match status" value="1"/>
</dbReference>
<dbReference type="Proteomes" id="UP000304900">
    <property type="component" value="Unassembled WGS sequence"/>
</dbReference>
<dbReference type="SUPFAM" id="SSF142433">
    <property type="entry name" value="CinA-like"/>
    <property type="match status" value="1"/>
</dbReference>
<evidence type="ECO:0000256" key="1">
    <source>
        <dbReference type="HAMAP-Rule" id="MF_00226"/>
    </source>
</evidence>
<reference evidence="3 4" key="1">
    <citation type="submission" date="2019-05" db="EMBL/GenBank/DDBJ databases">
        <title>Dyadobacter AR-3-8 sp. nov., isolated from arctic soil.</title>
        <authorList>
            <person name="Chaudhary D.K."/>
        </authorList>
    </citation>
    <scope>NUCLEOTIDE SEQUENCE [LARGE SCALE GENOMIC DNA]</scope>
    <source>
        <strain evidence="3 4">AR-3-8</strain>
    </source>
</reference>
<dbReference type="Gene3D" id="3.30.70.2860">
    <property type="match status" value="1"/>
</dbReference>
<dbReference type="OrthoDB" id="9801454at2"/>
<dbReference type="Pfam" id="PF00994">
    <property type="entry name" value="MoCF_biosynth"/>
    <property type="match status" value="1"/>
</dbReference>
<dbReference type="SMART" id="SM00852">
    <property type="entry name" value="MoCF_biosynth"/>
    <property type="match status" value="1"/>
</dbReference>
<keyword evidence="4" id="KW-1185">Reference proteome</keyword>
<comment type="caution">
    <text evidence="3">The sequence shown here is derived from an EMBL/GenBank/DDBJ whole genome shotgun (WGS) entry which is preliminary data.</text>
</comment>
<dbReference type="NCBIfam" id="TIGR00177">
    <property type="entry name" value="molyb_syn"/>
    <property type="match status" value="1"/>
</dbReference>
<dbReference type="AlphaFoldDB" id="A0A4U6CY90"/>
<evidence type="ECO:0000259" key="2">
    <source>
        <dbReference type="SMART" id="SM00852"/>
    </source>
</evidence>
<feature type="domain" description="MoaB/Mog" evidence="2">
    <location>
        <begin position="8"/>
        <end position="175"/>
    </location>
</feature>
<dbReference type="Pfam" id="PF02464">
    <property type="entry name" value="CinA"/>
    <property type="match status" value="1"/>
</dbReference>
<evidence type="ECO:0000313" key="4">
    <source>
        <dbReference type="Proteomes" id="UP000304900"/>
    </source>
</evidence>
<comment type="similarity">
    <text evidence="1">Belongs to the CinA family.</text>
</comment>
<dbReference type="RefSeq" id="WP_137342909.1">
    <property type="nucleotide sequence ID" value="NZ_SZVO01000014.1"/>
</dbReference>
<dbReference type="NCBIfam" id="NF001813">
    <property type="entry name" value="PRK00549.1"/>
    <property type="match status" value="1"/>
</dbReference>
<dbReference type="InterPro" id="IPR001453">
    <property type="entry name" value="MoaB/Mog_dom"/>
</dbReference>
<dbReference type="CDD" id="cd00885">
    <property type="entry name" value="cinA"/>
    <property type="match status" value="1"/>
</dbReference>
<dbReference type="Gene3D" id="3.40.980.10">
    <property type="entry name" value="MoaB/Mog-like domain"/>
    <property type="match status" value="1"/>
</dbReference>
<dbReference type="InterPro" id="IPR008136">
    <property type="entry name" value="CinA_C"/>
</dbReference>
<name>A0A4U6CY90_9BACT</name>
<dbReference type="InterPro" id="IPR050101">
    <property type="entry name" value="CinA"/>
</dbReference>
<organism evidence="3 4">
    <name type="scientific">Dyadobacter frigoris</name>
    <dbReference type="NCBI Taxonomy" id="2576211"/>
    <lineage>
        <taxon>Bacteria</taxon>
        <taxon>Pseudomonadati</taxon>
        <taxon>Bacteroidota</taxon>
        <taxon>Cytophagia</taxon>
        <taxon>Cytophagales</taxon>
        <taxon>Spirosomataceae</taxon>
        <taxon>Dyadobacter</taxon>
    </lineage>
</organism>
<gene>
    <name evidence="3" type="ORF">FDK13_25835</name>
</gene>
<dbReference type="Gene3D" id="3.90.950.20">
    <property type="entry name" value="CinA-like"/>
    <property type="match status" value="1"/>
</dbReference>
<dbReference type="NCBIfam" id="TIGR00199">
    <property type="entry name" value="PncC_domain"/>
    <property type="match status" value="1"/>
</dbReference>
<evidence type="ECO:0000313" key="3">
    <source>
        <dbReference type="EMBL" id="TKT88727.1"/>
    </source>
</evidence>
<protein>
    <recommendedName>
        <fullName evidence="1">CinA-like protein</fullName>
    </recommendedName>
</protein>
<dbReference type="InterPro" id="IPR041424">
    <property type="entry name" value="CinA_KH"/>
</dbReference>
<accession>A0A4U6CY90</accession>
<dbReference type="InterPro" id="IPR008135">
    <property type="entry name" value="Competence-induced_CinA"/>
</dbReference>
<proteinExistence type="inferred from homology"/>
<dbReference type="Pfam" id="PF18146">
    <property type="entry name" value="CinA_KH"/>
    <property type="match status" value="1"/>
</dbReference>
<dbReference type="PANTHER" id="PTHR13939">
    <property type="entry name" value="NICOTINAMIDE-NUCLEOTIDE AMIDOHYDROLASE PNCC"/>
    <property type="match status" value="1"/>
</dbReference>
<dbReference type="SUPFAM" id="SSF53218">
    <property type="entry name" value="Molybdenum cofactor biosynthesis proteins"/>
    <property type="match status" value="1"/>
</dbReference>
<dbReference type="InterPro" id="IPR036425">
    <property type="entry name" value="MoaB/Mog-like_dom_sf"/>
</dbReference>
<dbReference type="NCBIfam" id="TIGR00200">
    <property type="entry name" value="cinA_nterm"/>
    <property type="match status" value="1"/>
</dbReference>
<dbReference type="EMBL" id="SZVO01000014">
    <property type="protein sequence ID" value="TKT88727.1"/>
    <property type="molecule type" value="Genomic_DNA"/>
</dbReference>
<dbReference type="PIRSF" id="PIRSF006728">
    <property type="entry name" value="CinA"/>
    <property type="match status" value="1"/>
</dbReference>
<dbReference type="PANTHER" id="PTHR13939:SF0">
    <property type="entry name" value="NMN AMIDOHYDROLASE-LIKE PROTEIN YFAY"/>
    <property type="match status" value="1"/>
</dbReference>
<dbReference type="InterPro" id="IPR036653">
    <property type="entry name" value="CinA-like_C"/>
</dbReference>